<organism evidence="2 4">
    <name type="scientific">Streptomyces griseochromogenes</name>
    <dbReference type="NCBI Taxonomy" id="68214"/>
    <lineage>
        <taxon>Bacteria</taxon>
        <taxon>Bacillati</taxon>
        <taxon>Actinomycetota</taxon>
        <taxon>Actinomycetes</taxon>
        <taxon>Kitasatosporales</taxon>
        <taxon>Streptomycetaceae</taxon>
        <taxon>Streptomyces</taxon>
    </lineage>
</organism>
<dbReference type="Proteomes" id="UP001519309">
    <property type="component" value="Unassembled WGS sequence"/>
</dbReference>
<evidence type="ECO:0000313" key="2">
    <source>
        <dbReference type="EMBL" id="ANP54851.1"/>
    </source>
</evidence>
<dbReference type="OrthoDB" id="495830at2"/>
<protein>
    <submittedName>
        <fullName evidence="2">Uncharacterized protein</fullName>
    </submittedName>
</protein>
<reference evidence="3 5" key="2">
    <citation type="submission" date="2021-03" db="EMBL/GenBank/DDBJ databases">
        <title>Genomic Encyclopedia of Type Strains, Phase IV (KMG-IV): sequencing the most valuable type-strain genomes for metagenomic binning, comparative biology and taxonomic classification.</title>
        <authorList>
            <person name="Goeker M."/>
        </authorList>
    </citation>
    <scope>NUCLEOTIDE SEQUENCE [LARGE SCALE GENOMIC DNA]</scope>
    <source>
        <strain evidence="3 5">DSM 40499</strain>
    </source>
</reference>
<dbReference type="Proteomes" id="UP000092659">
    <property type="component" value="Chromosome"/>
</dbReference>
<keyword evidence="5" id="KW-1185">Reference proteome</keyword>
<sequence length="225" mass="24101">MNVLTDDTVPTDPELRRFVDLSMPLTGFAGYDLHGTGMARLYLDTARRQIGADRLTAFLDAWQQALQTPEGPKRLSPLDREIARALAYLWYTGGWPRLAPAAHAALRREVPNTESVASPSSYPEGLVWRTFAGHPAGAKPPGFGTWALEPPPLPTEEEIREVLRAAAEDPAVQAVSAPVAFQTQLPAGSVPAHLLPGPRLSRAVPPSAVPAAAAPPDPEPEEASE</sequence>
<dbReference type="EMBL" id="JAGGLP010000003">
    <property type="protein sequence ID" value="MBP2048568.1"/>
    <property type="molecule type" value="Genomic_DNA"/>
</dbReference>
<dbReference type="AlphaFoldDB" id="A0A1B1B7U7"/>
<reference evidence="2 4" key="1">
    <citation type="submission" date="2016-06" db="EMBL/GenBank/DDBJ databases">
        <title>Complete genome sequence of Streptomyces griseochromogenes ATCC 14511, the Blasticidin S producer.</title>
        <authorList>
            <person name="Wu L."/>
        </authorList>
    </citation>
    <scope>NUCLEOTIDE SEQUENCE [LARGE SCALE GENOMIC DNA]</scope>
    <source>
        <strain evidence="2 4">ATCC 14511</strain>
    </source>
</reference>
<proteinExistence type="predicted"/>
<dbReference type="RefSeq" id="WP_067314149.1">
    <property type="nucleotide sequence ID" value="NZ_CP016279.1"/>
</dbReference>
<accession>A0A1B1B7U7</accession>
<dbReference type="STRING" id="68214.AVL59_39345"/>
<evidence type="ECO:0000313" key="4">
    <source>
        <dbReference type="Proteomes" id="UP000092659"/>
    </source>
</evidence>
<feature type="compositionally biased region" description="Low complexity" evidence="1">
    <location>
        <begin position="203"/>
        <end position="214"/>
    </location>
</feature>
<feature type="region of interest" description="Disordered" evidence="1">
    <location>
        <begin position="190"/>
        <end position="225"/>
    </location>
</feature>
<evidence type="ECO:0000313" key="3">
    <source>
        <dbReference type="EMBL" id="MBP2048568.1"/>
    </source>
</evidence>
<dbReference type="KEGG" id="sgs:AVL59_39345"/>
<evidence type="ECO:0000256" key="1">
    <source>
        <dbReference type="SAM" id="MobiDB-lite"/>
    </source>
</evidence>
<dbReference type="EMBL" id="CP016279">
    <property type="protein sequence ID" value="ANP54851.1"/>
    <property type="molecule type" value="Genomic_DNA"/>
</dbReference>
<evidence type="ECO:0000313" key="5">
    <source>
        <dbReference type="Proteomes" id="UP001519309"/>
    </source>
</evidence>
<name>A0A1B1B7U7_9ACTN</name>
<gene>
    <name evidence="2" type="ORF">AVL59_39345</name>
    <name evidence="3" type="ORF">J2Z21_001493</name>
</gene>